<sequence>MSNPTNPKPPIPPSKVNKRNWPPEGHPAPGPGQLFHGQAEGDDPNLTATGTTPPPSSVYGNLQPHSGGPGQPGYPFFGATHADGDKSGLFTQDAPGLATGPAGNPPAEVRGPVTDFYGSADRHGMGPMQPPVFNKFATMRDPEKQQEVNSALNQTAGDGPLHMGSSGFGASHGGVPLTTHDGIHTSRADSLPHATIDLDSSFSADGRTHLYKDGSSSTVAPQQPGETGNRTFNYVPGQVGYAVHGPLGPNQQPVQETNESGTGSFYPDPSQAAKAAGG</sequence>
<feature type="region of interest" description="Disordered" evidence="1">
    <location>
        <begin position="1"/>
        <end position="134"/>
    </location>
</feature>
<feature type="compositionally biased region" description="Polar residues" evidence="1">
    <location>
        <begin position="214"/>
        <end position="232"/>
    </location>
</feature>
<evidence type="ECO:0000256" key="1">
    <source>
        <dbReference type="SAM" id="MobiDB-lite"/>
    </source>
</evidence>
<feature type="compositionally biased region" description="Pro residues" evidence="1">
    <location>
        <begin position="1"/>
        <end position="13"/>
    </location>
</feature>
<gene>
    <name evidence="2" type="ORF">LTR69_009103</name>
</gene>
<keyword evidence="3" id="KW-1185">Reference proteome</keyword>
<evidence type="ECO:0000313" key="3">
    <source>
        <dbReference type="Proteomes" id="UP001345691"/>
    </source>
</evidence>
<comment type="caution">
    <text evidence="2">The sequence shown here is derived from an EMBL/GenBank/DDBJ whole genome shotgun (WGS) entry which is preliminary data.</text>
</comment>
<reference evidence="2 3" key="1">
    <citation type="submission" date="2023-08" db="EMBL/GenBank/DDBJ databases">
        <title>Black Yeasts Isolated from many extreme environments.</title>
        <authorList>
            <person name="Coleine C."/>
            <person name="Stajich J.E."/>
            <person name="Selbmann L."/>
        </authorList>
    </citation>
    <scope>NUCLEOTIDE SEQUENCE [LARGE SCALE GENOMIC DNA]</scope>
    <source>
        <strain evidence="2 3">CCFEE 6328</strain>
    </source>
</reference>
<dbReference type="Proteomes" id="UP001345691">
    <property type="component" value="Unassembled WGS sequence"/>
</dbReference>
<feature type="region of interest" description="Disordered" evidence="1">
    <location>
        <begin position="154"/>
        <end position="188"/>
    </location>
</feature>
<protein>
    <submittedName>
        <fullName evidence="2">Uncharacterized protein</fullName>
    </submittedName>
</protein>
<name>A0ABR0J182_9EURO</name>
<feature type="compositionally biased region" description="Polar residues" evidence="1">
    <location>
        <begin position="249"/>
        <end position="263"/>
    </location>
</feature>
<dbReference type="EMBL" id="JAVRRF010000024">
    <property type="protein sequence ID" value="KAK5054141.1"/>
    <property type="molecule type" value="Genomic_DNA"/>
</dbReference>
<feature type="region of interest" description="Disordered" evidence="1">
    <location>
        <begin position="204"/>
        <end position="278"/>
    </location>
</feature>
<organism evidence="2 3">
    <name type="scientific">Exophiala sideris</name>
    <dbReference type="NCBI Taxonomy" id="1016849"/>
    <lineage>
        <taxon>Eukaryota</taxon>
        <taxon>Fungi</taxon>
        <taxon>Dikarya</taxon>
        <taxon>Ascomycota</taxon>
        <taxon>Pezizomycotina</taxon>
        <taxon>Eurotiomycetes</taxon>
        <taxon>Chaetothyriomycetidae</taxon>
        <taxon>Chaetothyriales</taxon>
        <taxon>Herpotrichiellaceae</taxon>
        <taxon>Exophiala</taxon>
    </lineage>
</organism>
<proteinExistence type="predicted"/>
<evidence type="ECO:0000313" key="2">
    <source>
        <dbReference type="EMBL" id="KAK5054141.1"/>
    </source>
</evidence>
<accession>A0ABR0J182</accession>